<gene>
    <name evidence="2" type="ORF">B296_00005145</name>
</gene>
<proteinExistence type="predicted"/>
<evidence type="ECO:0000256" key="1">
    <source>
        <dbReference type="SAM" id="MobiDB-lite"/>
    </source>
</evidence>
<dbReference type="EMBL" id="AMZH03007090">
    <property type="protein sequence ID" value="RRT62181.1"/>
    <property type="molecule type" value="Genomic_DNA"/>
</dbReference>
<comment type="caution">
    <text evidence="2">The sequence shown here is derived from an EMBL/GenBank/DDBJ whole genome shotgun (WGS) entry which is preliminary data.</text>
</comment>
<name>A0A426ZDX2_ENSVE</name>
<organism evidence="2 3">
    <name type="scientific">Ensete ventricosum</name>
    <name type="common">Abyssinian banana</name>
    <name type="synonym">Musa ensete</name>
    <dbReference type="NCBI Taxonomy" id="4639"/>
    <lineage>
        <taxon>Eukaryota</taxon>
        <taxon>Viridiplantae</taxon>
        <taxon>Streptophyta</taxon>
        <taxon>Embryophyta</taxon>
        <taxon>Tracheophyta</taxon>
        <taxon>Spermatophyta</taxon>
        <taxon>Magnoliopsida</taxon>
        <taxon>Liliopsida</taxon>
        <taxon>Zingiberales</taxon>
        <taxon>Musaceae</taxon>
        <taxon>Ensete</taxon>
    </lineage>
</organism>
<accession>A0A426ZDX2</accession>
<dbReference type="AlphaFoldDB" id="A0A426ZDX2"/>
<feature type="region of interest" description="Disordered" evidence="1">
    <location>
        <begin position="14"/>
        <end position="47"/>
    </location>
</feature>
<sequence>PRHLCLVRFCTLPGPRLPPSDRDPTSQTPLARPLRSPTGYRPSSFDDPSELVMSCSALSPMEYWQPSDPRFPFLLSLFT</sequence>
<protein>
    <submittedName>
        <fullName evidence="2">Uncharacterized protein</fullName>
    </submittedName>
</protein>
<evidence type="ECO:0000313" key="3">
    <source>
        <dbReference type="Proteomes" id="UP000287651"/>
    </source>
</evidence>
<reference evidence="2 3" key="1">
    <citation type="journal article" date="2014" name="Agronomy (Basel)">
        <title>A Draft Genome Sequence for Ensete ventricosum, the Drought-Tolerant Tree Against Hunger.</title>
        <authorList>
            <person name="Harrison J."/>
            <person name="Moore K.A."/>
            <person name="Paszkiewicz K."/>
            <person name="Jones T."/>
            <person name="Grant M."/>
            <person name="Ambacheew D."/>
            <person name="Muzemil S."/>
            <person name="Studholme D.J."/>
        </authorList>
    </citation>
    <scope>NUCLEOTIDE SEQUENCE [LARGE SCALE GENOMIC DNA]</scope>
</reference>
<feature type="non-terminal residue" evidence="2">
    <location>
        <position position="1"/>
    </location>
</feature>
<evidence type="ECO:0000313" key="2">
    <source>
        <dbReference type="EMBL" id="RRT62181.1"/>
    </source>
</evidence>
<dbReference type="Proteomes" id="UP000287651">
    <property type="component" value="Unassembled WGS sequence"/>
</dbReference>